<gene>
    <name evidence="2" type="primary">traH</name>
    <name evidence="2" type="ORF">GCM10007420_21450</name>
</gene>
<dbReference type="InterPro" id="IPR010927">
    <property type="entry name" value="T4SS_TraH"/>
</dbReference>
<proteinExistence type="predicted"/>
<dbReference type="EMBL" id="BMFS01000010">
    <property type="protein sequence ID" value="GGH04658.1"/>
    <property type="molecule type" value="Genomic_DNA"/>
</dbReference>
<accession>A0ABQ1XW57</accession>
<dbReference type="Proteomes" id="UP000648722">
    <property type="component" value="Unassembled WGS sequence"/>
</dbReference>
<dbReference type="RefSeq" id="WP_188452589.1">
    <property type="nucleotide sequence ID" value="NZ_BMFS01000010.1"/>
</dbReference>
<feature type="chain" id="PRO_5046262514" description="Conjugal transfer protein TraH" evidence="1">
    <location>
        <begin position="26"/>
        <end position="476"/>
    </location>
</feature>
<keyword evidence="1" id="KW-0732">Signal</keyword>
<reference evidence="3" key="1">
    <citation type="journal article" date="2019" name="Int. J. Syst. Evol. Microbiol.">
        <title>The Global Catalogue of Microorganisms (GCM) 10K type strain sequencing project: providing services to taxonomists for standard genome sequencing and annotation.</title>
        <authorList>
            <consortium name="The Broad Institute Genomics Platform"/>
            <consortium name="The Broad Institute Genome Sequencing Center for Infectious Disease"/>
            <person name="Wu L."/>
            <person name="Ma J."/>
        </authorList>
    </citation>
    <scope>NUCLEOTIDE SEQUENCE [LARGE SCALE GENOMIC DNA]</scope>
    <source>
        <strain evidence="3">CGMCC 1.12766</strain>
    </source>
</reference>
<evidence type="ECO:0000313" key="2">
    <source>
        <dbReference type="EMBL" id="GGH04658.1"/>
    </source>
</evidence>
<evidence type="ECO:0000256" key="1">
    <source>
        <dbReference type="SAM" id="SignalP"/>
    </source>
</evidence>
<comment type="caution">
    <text evidence="2">The sequence shown here is derived from an EMBL/GenBank/DDBJ whole genome shotgun (WGS) entry which is preliminary data.</text>
</comment>
<name>A0ABQ1XW57_9PROT</name>
<organism evidence="2 3">
    <name type="scientific">Glycocaulis albus</name>
    <dbReference type="NCBI Taxonomy" id="1382801"/>
    <lineage>
        <taxon>Bacteria</taxon>
        <taxon>Pseudomonadati</taxon>
        <taxon>Pseudomonadota</taxon>
        <taxon>Alphaproteobacteria</taxon>
        <taxon>Maricaulales</taxon>
        <taxon>Maricaulaceae</taxon>
        <taxon>Glycocaulis</taxon>
    </lineage>
</organism>
<sequence length="476" mass="51867">MLKLIRNIAGMAGAAACVAMMSVSAASGQNVGRELDEFWDGVNVNVTSPRAGMGQAGGYFTGGSLVMRAPQRNIQPLSMTGPSIRAGCGGIDIYTGGFSFIDSDQLVAMMQALGANATGVAFQLALSTVCPMCSDVISEMNNLAQEINSQNFNSCQAAQQLMGSVWPRHESGSRAVCQMAGSSSGIFSDFVSARHGCGLGGQTGNVLNHPEAEGRTFTNVNLAWAALTELPWMQGTSQDISTAEFLMSMTGTAVITMGTGSNAQPEYHWFPPAGDTDRALSALMQGGEFDYYRCADGHESCLVVQTQQVTIPESQSLRARVRNVVDSMAEKLVTRAPLTTQELAFLNTTSIPIYRMLSVQHAHEVQAGNFGIVEVDERLIDLIAVDMVHMFIDAALAETQRSRSRMELASGENEYREWRDQVRQVRQFIHQKRIELAGETARDEAFIDHYVRMDQILSNRLQTRFMRQAMATRGGW</sequence>
<feature type="signal peptide" evidence="1">
    <location>
        <begin position="1"/>
        <end position="25"/>
    </location>
</feature>
<protein>
    <recommendedName>
        <fullName evidence="4">Conjugal transfer protein TraH</fullName>
    </recommendedName>
</protein>
<dbReference type="Pfam" id="PF06122">
    <property type="entry name" value="TraH"/>
    <property type="match status" value="1"/>
</dbReference>
<dbReference type="PROSITE" id="PS51257">
    <property type="entry name" value="PROKAR_LIPOPROTEIN"/>
    <property type="match status" value="1"/>
</dbReference>
<evidence type="ECO:0008006" key="4">
    <source>
        <dbReference type="Google" id="ProtNLM"/>
    </source>
</evidence>
<evidence type="ECO:0000313" key="3">
    <source>
        <dbReference type="Proteomes" id="UP000648722"/>
    </source>
</evidence>
<keyword evidence="3" id="KW-1185">Reference proteome</keyword>